<keyword evidence="4" id="KW-1185">Reference proteome</keyword>
<comment type="caution">
    <text evidence="3">The sequence shown here is derived from an EMBL/GenBank/DDBJ whole genome shotgun (WGS) entry which is preliminary data.</text>
</comment>
<keyword evidence="1" id="KW-0413">Isomerase</keyword>
<gene>
    <name evidence="3" type="ORF">CKO28_12995</name>
</gene>
<dbReference type="Gene3D" id="3.40.50.2000">
    <property type="entry name" value="Glycogen Phosphorylase B"/>
    <property type="match status" value="2"/>
</dbReference>
<feature type="domain" description="UDP-N-acetylglucosamine 2-epimerase" evidence="2">
    <location>
        <begin position="24"/>
        <end position="359"/>
    </location>
</feature>
<evidence type="ECO:0000313" key="4">
    <source>
        <dbReference type="Proteomes" id="UP001296873"/>
    </source>
</evidence>
<dbReference type="Proteomes" id="UP001296873">
    <property type="component" value="Unassembled WGS sequence"/>
</dbReference>
<dbReference type="SUPFAM" id="SSF53756">
    <property type="entry name" value="UDP-Glycosyltransferase/glycogen phosphorylase"/>
    <property type="match status" value="1"/>
</dbReference>
<dbReference type="InterPro" id="IPR029767">
    <property type="entry name" value="WecB-like"/>
</dbReference>
<dbReference type="PANTHER" id="PTHR43174">
    <property type="entry name" value="UDP-N-ACETYLGLUCOSAMINE 2-EPIMERASE"/>
    <property type="match status" value="1"/>
</dbReference>
<dbReference type="NCBIfam" id="TIGR00236">
    <property type="entry name" value="wecB"/>
    <property type="match status" value="1"/>
</dbReference>
<sequence>MGMLIDLVAGARPNFMKIAPLYHALAAGSCFEPRIVHTGQHYDENMSDFFFRDLGLPEPDIALKIGSGPAGWQTGQILGAYESVLLDRAPDVVVVVGDVNSTLAATLAAVKLGVATCHLEAGLRSFDRSMPEEINRVLVDRVADVLWTPSPDADAHLADEGVPPERITLVGNIMIDALERVRPRFETANAPAHHGVAPGTYGVVTLHRPENVDDPDQLGRVVDALVGAAKTVPLLFPVHPRTRSRLEAAGLLETLQGAAGVSLIAPEGYVAFMSLVASAGLVITDSGGLQEETTALSVPCLTLRKGTERPITIEQGSNRLVTTRTLPEAVRDALDQERRYLRRPDRWDGRTAERIVADLRDRFATAA</sequence>
<dbReference type="PANTHER" id="PTHR43174:SF1">
    <property type="entry name" value="UDP-N-ACETYLGLUCOSAMINE 2-EPIMERASE"/>
    <property type="match status" value="1"/>
</dbReference>
<name>A0ABS1DGU2_9PROT</name>
<protein>
    <submittedName>
        <fullName evidence="3">UDP-N-acetylglucosamine 2-epimerase (Non-hydrolyzing)</fullName>
    </submittedName>
</protein>
<dbReference type="InterPro" id="IPR003331">
    <property type="entry name" value="UDP_GlcNAc_Epimerase_2_dom"/>
</dbReference>
<dbReference type="EMBL" id="NRRL01000034">
    <property type="protein sequence ID" value="MBK1668948.1"/>
    <property type="molecule type" value="Genomic_DNA"/>
</dbReference>
<evidence type="ECO:0000313" key="3">
    <source>
        <dbReference type="EMBL" id="MBK1668948.1"/>
    </source>
</evidence>
<proteinExistence type="inferred from homology"/>
<dbReference type="Pfam" id="PF02350">
    <property type="entry name" value="Epimerase_2"/>
    <property type="match status" value="1"/>
</dbReference>
<evidence type="ECO:0000256" key="1">
    <source>
        <dbReference type="RuleBase" id="RU003513"/>
    </source>
</evidence>
<reference evidence="3 4" key="1">
    <citation type="journal article" date="2020" name="Microorganisms">
        <title>Osmotic Adaptation and Compatible Solute Biosynthesis of Phototrophic Bacteria as Revealed from Genome Analyses.</title>
        <authorList>
            <person name="Imhoff J.F."/>
            <person name="Rahn T."/>
            <person name="Kunzel S."/>
            <person name="Keller A."/>
            <person name="Neulinger S.C."/>
        </authorList>
    </citation>
    <scope>NUCLEOTIDE SEQUENCE [LARGE SCALE GENOMIC DNA]</scope>
    <source>
        <strain evidence="3 4">DSM 9895</strain>
    </source>
</reference>
<comment type="similarity">
    <text evidence="1">Belongs to the UDP-N-acetylglucosamine 2-epimerase family.</text>
</comment>
<evidence type="ECO:0000259" key="2">
    <source>
        <dbReference type="Pfam" id="PF02350"/>
    </source>
</evidence>
<accession>A0ABS1DGU2</accession>
<dbReference type="CDD" id="cd03786">
    <property type="entry name" value="GTB_UDP-GlcNAc_2-Epimerase"/>
    <property type="match status" value="1"/>
</dbReference>
<organism evidence="3 4">
    <name type="scientific">Rhodovibrio sodomensis</name>
    <dbReference type="NCBI Taxonomy" id="1088"/>
    <lineage>
        <taxon>Bacteria</taxon>
        <taxon>Pseudomonadati</taxon>
        <taxon>Pseudomonadota</taxon>
        <taxon>Alphaproteobacteria</taxon>
        <taxon>Rhodospirillales</taxon>
        <taxon>Rhodovibrionaceae</taxon>
        <taxon>Rhodovibrio</taxon>
    </lineage>
</organism>